<evidence type="ECO:0000313" key="2">
    <source>
        <dbReference type="Proteomes" id="UP000066737"/>
    </source>
</evidence>
<dbReference type="KEGG" id="hhb:Hhub_1890"/>
<evidence type="ECO:0000313" key="1">
    <source>
        <dbReference type="EMBL" id="CQH52816.1"/>
    </source>
</evidence>
<gene>
    <name evidence="1" type="ORF">HHUB_1890</name>
</gene>
<name>A0A0U5H1S1_9EURY</name>
<dbReference type="AlphaFoldDB" id="A0A0U5H1S1"/>
<organism evidence="1 2">
    <name type="scientific">Halobacterium hubeiense</name>
    <dbReference type="NCBI Taxonomy" id="1407499"/>
    <lineage>
        <taxon>Archaea</taxon>
        <taxon>Methanobacteriati</taxon>
        <taxon>Methanobacteriota</taxon>
        <taxon>Stenosarchaea group</taxon>
        <taxon>Halobacteria</taxon>
        <taxon>Halobacteriales</taxon>
        <taxon>Halobacteriaceae</taxon>
        <taxon>Halobacterium</taxon>
    </lineage>
</organism>
<accession>A0A0U5H1S1</accession>
<dbReference type="EMBL" id="LN831302">
    <property type="protein sequence ID" value="CQH52816.1"/>
    <property type="molecule type" value="Genomic_DNA"/>
</dbReference>
<dbReference type="STRING" id="1407499.HHUB_1890"/>
<protein>
    <submittedName>
        <fullName evidence="1">Small CPxCG-related zinc finger protein</fullName>
    </submittedName>
</protein>
<keyword evidence="2" id="KW-1185">Reference proteome</keyword>
<dbReference type="Proteomes" id="UP000066737">
    <property type="component" value="Chromosome I"/>
</dbReference>
<dbReference type="RefSeq" id="WP_179204585.1">
    <property type="nucleotide sequence ID" value="NZ_CEML01000002.1"/>
</dbReference>
<proteinExistence type="predicted"/>
<sequence length="46" mass="5215">MMYECAQCENMTRMPGCETNATTRECPVCEEVTTWQVAFEGEGLSF</sequence>
<reference evidence="2" key="1">
    <citation type="journal article" date="2016" name="Environ. Microbiol.">
        <title>The complete genome of a viable archaeum isolated from 123-million-year-old rock salt.</title>
        <authorList>
            <person name="Jaakkola S.T."/>
            <person name="Pfeiffer F."/>
            <person name="Ravantti J.J."/>
            <person name="Guo Q."/>
            <person name="Liu Y."/>
            <person name="Chen X."/>
            <person name="Ma H."/>
            <person name="Yang C."/>
            <person name="Oksanen H.M."/>
            <person name="Bamford D.H."/>
        </authorList>
    </citation>
    <scope>NUCLEOTIDE SEQUENCE</scope>
    <source>
        <strain evidence="2">JI20-1</strain>
    </source>
</reference>